<sequence length="321" mass="34642">MTRLTRRGLLRTGGAGVLALAAGKTVDNVALGYGVVGGGTNLREQELGPLLSERRSLAGEVVTADATYGIDGGTLRVDRGTDSRAYSFENGASDAPGDGEDRALFEDLRGLEDESTYEFHTLEGFLERLDGTTPRALATEALRGGVSDPVEPSVVNRFAGVPPADSVGLLSGLKRGFREHGYYDVPRYVGGSVQDNVLRGAVDLRAPFEGPTDFETLIEEERTGLFCGEMTVRAIEALHSVPATEQDPPLAAFWVRDRRHKHVYNGLASVVRDGPSLAVPVTFVDYTDSTLADDLWVRSIAGEMLCAYDRRHRADEIGWGV</sequence>
<reference evidence="1 2" key="1">
    <citation type="journal article" date="2019" name="Int. J. Syst. Evol. Microbiol.">
        <title>The Global Catalogue of Microorganisms (GCM) 10K type strain sequencing project: providing services to taxonomists for standard genome sequencing and annotation.</title>
        <authorList>
            <consortium name="The Broad Institute Genomics Platform"/>
            <consortium name="The Broad Institute Genome Sequencing Center for Infectious Disease"/>
            <person name="Wu L."/>
            <person name="Ma J."/>
        </authorList>
    </citation>
    <scope>NUCLEOTIDE SEQUENCE [LARGE SCALE GENOMIC DNA]</scope>
    <source>
        <strain evidence="1 2">CGMCC 1.3240</strain>
    </source>
</reference>
<gene>
    <name evidence="1" type="ORF">ACFQGH_07675</name>
</gene>
<evidence type="ECO:0000313" key="2">
    <source>
        <dbReference type="Proteomes" id="UP001596312"/>
    </source>
</evidence>
<accession>A0ABD5V4V3</accession>
<comment type="caution">
    <text evidence="1">The sequence shown here is derived from an EMBL/GenBank/DDBJ whole genome shotgun (WGS) entry which is preliminary data.</text>
</comment>
<name>A0ABD5V4V3_9EURY</name>
<organism evidence="1 2">
    <name type="scientific">Halalkalicoccus tibetensis</name>
    <dbReference type="NCBI Taxonomy" id="175632"/>
    <lineage>
        <taxon>Archaea</taxon>
        <taxon>Methanobacteriati</taxon>
        <taxon>Methanobacteriota</taxon>
        <taxon>Stenosarchaea group</taxon>
        <taxon>Halobacteria</taxon>
        <taxon>Halobacteriales</taxon>
        <taxon>Halococcaceae</taxon>
        <taxon>Halalkalicoccus</taxon>
    </lineage>
</organism>
<proteinExistence type="predicted"/>
<dbReference type="Proteomes" id="UP001596312">
    <property type="component" value="Unassembled WGS sequence"/>
</dbReference>
<protein>
    <submittedName>
        <fullName evidence="1">Uncharacterized protein</fullName>
    </submittedName>
</protein>
<dbReference type="RefSeq" id="WP_340603594.1">
    <property type="nucleotide sequence ID" value="NZ_JBBMXV010000002.1"/>
</dbReference>
<keyword evidence="2" id="KW-1185">Reference proteome</keyword>
<dbReference type="PROSITE" id="PS51318">
    <property type="entry name" value="TAT"/>
    <property type="match status" value="1"/>
</dbReference>
<dbReference type="EMBL" id="JBHSXQ010000002">
    <property type="protein sequence ID" value="MFC6905080.1"/>
    <property type="molecule type" value="Genomic_DNA"/>
</dbReference>
<dbReference type="AlphaFoldDB" id="A0ABD5V4V3"/>
<evidence type="ECO:0000313" key="1">
    <source>
        <dbReference type="EMBL" id="MFC6905080.1"/>
    </source>
</evidence>
<dbReference type="InterPro" id="IPR006311">
    <property type="entry name" value="TAT_signal"/>
</dbReference>